<dbReference type="SUPFAM" id="SSF50475">
    <property type="entry name" value="FMN-binding split barrel"/>
    <property type="match status" value="1"/>
</dbReference>
<protein>
    <submittedName>
        <fullName evidence="3">Flavin reductase family protein</fullName>
        <ecNumber evidence="3">1.5.1.-</ecNumber>
    </submittedName>
</protein>
<reference evidence="4" key="1">
    <citation type="journal article" date="2019" name="Int. J. Syst. Evol. Microbiol.">
        <title>The Global Catalogue of Microorganisms (GCM) 10K type strain sequencing project: providing services to taxonomists for standard genome sequencing and annotation.</title>
        <authorList>
            <consortium name="The Broad Institute Genomics Platform"/>
            <consortium name="The Broad Institute Genome Sequencing Center for Infectious Disease"/>
            <person name="Wu L."/>
            <person name="Ma J."/>
        </authorList>
    </citation>
    <scope>NUCLEOTIDE SEQUENCE [LARGE SCALE GENOMIC DNA]</scope>
    <source>
        <strain evidence="4">CGMCC 4.6946</strain>
    </source>
</reference>
<dbReference type="EC" id="1.5.1.-" evidence="3"/>
<dbReference type="PANTHER" id="PTHR30466:SF1">
    <property type="entry name" value="FMN REDUCTASE (NADH) RUTF"/>
    <property type="match status" value="1"/>
</dbReference>
<organism evidence="3 4">
    <name type="scientific">Kocuria oceani</name>
    <dbReference type="NCBI Taxonomy" id="988827"/>
    <lineage>
        <taxon>Bacteria</taxon>
        <taxon>Bacillati</taxon>
        <taxon>Actinomycetota</taxon>
        <taxon>Actinomycetes</taxon>
        <taxon>Micrococcales</taxon>
        <taxon>Micrococcaceae</taxon>
        <taxon>Kocuria</taxon>
    </lineage>
</organism>
<proteinExistence type="predicted"/>
<dbReference type="InterPro" id="IPR050268">
    <property type="entry name" value="NADH-dep_flavin_reductase"/>
</dbReference>
<accession>A0ABV9TPW9</accession>
<gene>
    <name evidence="3" type="ORF">ACFPCS_18425</name>
</gene>
<evidence type="ECO:0000256" key="1">
    <source>
        <dbReference type="ARBA" id="ARBA00023002"/>
    </source>
</evidence>
<dbReference type="EMBL" id="JBHSIW010000027">
    <property type="protein sequence ID" value="MFC4905543.1"/>
    <property type="molecule type" value="Genomic_DNA"/>
</dbReference>
<evidence type="ECO:0000259" key="2">
    <source>
        <dbReference type="SMART" id="SM00903"/>
    </source>
</evidence>
<feature type="domain" description="Flavin reductase like" evidence="2">
    <location>
        <begin position="22"/>
        <end position="166"/>
    </location>
</feature>
<evidence type="ECO:0000313" key="3">
    <source>
        <dbReference type="EMBL" id="MFC4905543.1"/>
    </source>
</evidence>
<dbReference type="InterPro" id="IPR012349">
    <property type="entry name" value="Split_barrel_FMN-bd"/>
</dbReference>
<dbReference type="GO" id="GO:0016491">
    <property type="term" value="F:oxidoreductase activity"/>
    <property type="evidence" value="ECO:0007669"/>
    <property type="project" value="UniProtKB-KW"/>
</dbReference>
<dbReference type="RefSeq" id="WP_277552808.1">
    <property type="nucleotide sequence ID" value="NZ_JARAMH010000039.1"/>
</dbReference>
<evidence type="ECO:0000313" key="4">
    <source>
        <dbReference type="Proteomes" id="UP001595797"/>
    </source>
</evidence>
<dbReference type="Gene3D" id="2.30.110.10">
    <property type="entry name" value="Electron Transport, Fmn-binding Protein, Chain A"/>
    <property type="match status" value="1"/>
</dbReference>
<dbReference type="SMART" id="SM00903">
    <property type="entry name" value="Flavin_Reduct"/>
    <property type="match status" value="1"/>
</dbReference>
<comment type="caution">
    <text evidence="3">The sequence shown here is derived from an EMBL/GenBank/DDBJ whole genome shotgun (WGS) entry which is preliminary data.</text>
</comment>
<dbReference type="Proteomes" id="UP001595797">
    <property type="component" value="Unassembled WGS sequence"/>
</dbReference>
<sequence length="174" mass="18238">MTFPSLHPTATTPDTTLFREAFRDHPAGLAVITATGADGPVGLTASSVSSVSADPPALMFSLSGATTAPVLAAADTVVVHLMDSEQIDVVHAFATPGADRFTEETDWVILPTGEPLLLNTVWALRCAVTDRVAVGASQVLIATVLDIRSAASAGDPLVYHDRTFHRLGQHSRIP</sequence>
<dbReference type="PANTHER" id="PTHR30466">
    <property type="entry name" value="FLAVIN REDUCTASE"/>
    <property type="match status" value="1"/>
</dbReference>
<dbReference type="InterPro" id="IPR002563">
    <property type="entry name" value="Flavin_Rdtase-like_dom"/>
</dbReference>
<name>A0ABV9TPW9_9MICC</name>
<dbReference type="Pfam" id="PF01613">
    <property type="entry name" value="Flavin_Reduct"/>
    <property type="match status" value="1"/>
</dbReference>
<keyword evidence="4" id="KW-1185">Reference proteome</keyword>
<keyword evidence="1 3" id="KW-0560">Oxidoreductase</keyword>